<reference evidence="2 3" key="2">
    <citation type="journal article" date="2010" name="Stand. Genomic Sci.">
        <title>Complete genome sequence of Syntrophothermus lipocalidus type strain (TGB-C1).</title>
        <authorList>
            <person name="Djao O.D."/>
            <person name="Zhang X."/>
            <person name="Lucas S."/>
            <person name="Lapidus A."/>
            <person name="Del Rio T.G."/>
            <person name="Nolan M."/>
            <person name="Tice H."/>
            <person name="Cheng J.F."/>
            <person name="Han C."/>
            <person name="Tapia R."/>
            <person name="Goodwin L."/>
            <person name="Pitluck S."/>
            <person name="Liolios K."/>
            <person name="Ivanova N."/>
            <person name="Mavromatis K."/>
            <person name="Mikhailova N."/>
            <person name="Ovchinnikova G."/>
            <person name="Pati A."/>
            <person name="Brambilla E."/>
            <person name="Chen A."/>
            <person name="Palaniappan K."/>
            <person name="Land M."/>
            <person name="Hauser L."/>
            <person name="Chang Y.J."/>
            <person name="Jeffries C.D."/>
            <person name="Rohde M."/>
            <person name="Sikorski J."/>
            <person name="Spring S."/>
            <person name="Goker M."/>
            <person name="Detter J.C."/>
            <person name="Woyke T."/>
            <person name="Bristow J."/>
            <person name="Eisen J.A."/>
            <person name="Markowitz V."/>
            <person name="Hugenholtz P."/>
            <person name="Kyrpides N.C."/>
            <person name="Klenk H.P."/>
        </authorList>
    </citation>
    <scope>NUCLEOTIDE SEQUENCE [LARGE SCALE GENOMIC DNA]</scope>
    <source>
        <strain evidence="3">DSM 12680 / TGB-C1</strain>
    </source>
</reference>
<protein>
    <recommendedName>
        <fullName evidence="4">NLP/P60 protein</fullName>
    </recommendedName>
</protein>
<evidence type="ECO:0000313" key="3">
    <source>
        <dbReference type="Proteomes" id="UP000000378"/>
    </source>
</evidence>
<sequence>MLAVQTGESGCLAVKRWRAVSSFNQAVADWFFRRYLVVLSLTLVLLICSILSVNTGYVKRLPETVAAAYVRSAFQGRVGSGHFGGTGNSLDFALLQPGDILLGGKPGGAYGHFTHAGLYLGEGQVMEGYVDCGITRQAVEHYHQYDWICILRVKASEQARKKAVEYACQQEGKVFYPGAFKPGERYWNCTKFIWGAYHREGIDLDSGQDLWITPDSIYNSPNVVVVAREGLMP</sequence>
<feature type="transmembrane region" description="Helical" evidence="1">
    <location>
        <begin position="35"/>
        <end position="53"/>
    </location>
</feature>
<keyword evidence="1" id="KW-1133">Transmembrane helix</keyword>
<evidence type="ECO:0000256" key="1">
    <source>
        <dbReference type="SAM" id="Phobius"/>
    </source>
</evidence>
<dbReference type="HOGENOM" id="CLU_103784_0_0_9"/>
<dbReference type="InterPro" id="IPR038765">
    <property type="entry name" value="Papain-like_cys_pep_sf"/>
</dbReference>
<accession>D7CMD4</accession>
<dbReference type="SUPFAM" id="SSF54001">
    <property type="entry name" value="Cysteine proteinases"/>
    <property type="match status" value="1"/>
</dbReference>
<evidence type="ECO:0000313" key="2">
    <source>
        <dbReference type="EMBL" id="ADI01869.1"/>
    </source>
</evidence>
<keyword evidence="1" id="KW-0812">Transmembrane</keyword>
<evidence type="ECO:0008006" key="4">
    <source>
        <dbReference type="Google" id="ProtNLM"/>
    </source>
</evidence>
<dbReference type="eggNOG" id="COG3863">
    <property type="taxonomic scope" value="Bacteria"/>
</dbReference>
<dbReference type="eggNOG" id="COG0791">
    <property type="taxonomic scope" value="Bacteria"/>
</dbReference>
<dbReference type="EMBL" id="CP002048">
    <property type="protein sequence ID" value="ADI01869.1"/>
    <property type="molecule type" value="Genomic_DNA"/>
</dbReference>
<keyword evidence="3" id="KW-1185">Reference proteome</keyword>
<proteinExistence type="predicted"/>
<dbReference type="AlphaFoldDB" id="D7CMD4"/>
<dbReference type="STRING" id="643648.Slip_1091"/>
<dbReference type="Proteomes" id="UP000000378">
    <property type="component" value="Chromosome"/>
</dbReference>
<keyword evidence="1" id="KW-0472">Membrane</keyword>
<organism evidence="2 3">
    <name type="scientific">Syntrophothermus lipocalidus (strain DSM 12680 / TGB-C1)</name>
    <dbReference type="NCBI Taxonomy" id="643648"/>
    <lineage>
        <taxon>Bacteria</taxon>
        <taxon>Bacillati</taxon>
        <taxon>Bacillota</taxon>
        <taxon>Clostridia</taxon>
        <taxon>Eubacteriales</taxon>
        <taxon>Syntrophomonadaceae</taxon>
        <taxon>Syntrophothermus</taxon>
    </lineage>
</organism>
<name>D7CMD4_SYNLT</name>
<dbReference type="KEGG" id="slp:Slip_1091"/>
<gene>
    <name evidence="2" type="ordered locus">Slip_1091</name>
</gene>
<dbReference type="Gene3D" id="3.90.1720.10">
    <property type="entry name" value="endopeptidase domain like (from Nostoc punctiforme)"/>
    <property type="match status" value="1"/>
</dbReference>
<reference evidence="3" key="1">
    <citation type="journal article" date="2010" name="Stand. Genomic Sci.">
        <title>Complete genome sequence of Syntrophothermus lipocalidus type strain (TGB-C1T).</title>
        <authorList>
            <consortium name="US DOE Joint Genome Institute (JGI-PGF)"/>
            <person name="Djao O."/>
            <person name="Zhang X."/>
            <person name="Lucas S."/>
            <person name="Lapidus A."/>
            <person name="Glavina Del Rio T."/>
            <person name="Nolan M."/>
            <person name="Tice H."/>
            <person name="Cheng J."/>
            <person name="Han C."/>
            <person name="Tapia R."/>
            <person name="Goodwin L."/>
            <person name="Pitluck S."/>
            <person name="Liolios K."/>
            <person name="Ivanova N."/>
            <person name="Mavromatis K."/>
            <person name="Mikhailova N."/>
            <person name="Ovchinnikova G."/>
            <person name="Pati A."/>
            <person name="Brambilla E."/>
            <person name="Chen A."/>
            <person name="Palaniappan K."/>
            <person name="Land M."/>
            <person name="Hauser L."/>
            <person name="Chang Y."/>
            <person name="Jeffries C."/>
            <person name="Rohde M."/>
            <person name="Sikorski J."/>
            <person name="Spring S."/>
            <person name="Goker M."/>
            <person name="Detter J."/>
            <person name="Woyke T."/>
            <person name="Bristow J."/>
            <person name="Eisen J."/>
            <person name="Markowitz V."/>
            <person name="Hugenholtz P."/>
            <person name="Kyrpides N."/>
            <person name="Klenk H."/>
        </authorList>
    </citation>
    <scope>NUCLEOTIDE SEQUENCE [LARGE SCALE GENOMIC DNA]</scope>
    <source>
        <strain evidence="3">DSM 12680 / TGB-C1</strain>
    </source>
</reference>